<dbReference type="EMBL" id="BSFQ01000005">
    <property type="protein sequence ID" value="GLL10608.1"/>
    <property type="molecule type" value="Genomic_DNA"/>
</dbReference>
<dbReference type="PANTHER" id="PTHR42879">
    <property type="entry name" value="3-OXOACYL-(ACYL-CARRIER-PROTEIN) REDUCTASE"/>
    <property type="match status" value="1"/>
</dbReference>
<evidence type="ECO:0000313" key="4">
    <source>
        <dbReference type="Proteomes" id="UP001143463"/>
    </source>
</evidence>
<dbReference type="Proteomes" id="UP001143463">
    <property type="component" value="Unassembled WGS sequence"/>
</dbReference>
<evidence type="ECO:0000256" key="2">
    <source>
        <dbReference type="ARBA" id="ARBA00023002"/>
    </source>
</evidence>
<dbReference type="Gene3D" id="3.40.50.720">
    <property type="entry name" value="NAD(P)-binding Rossmann-like Domain"/>
    <property type="match status" value="1"/>
</dbReference>
<dbReference type="FunFam" id="3.40.50.720:FF:000084">
    <property type="entry name" value="Short-chain dehydrogenase reductase"/>
    <property type="match status" value="1"/>
</dbReference>
<proteinExistence type="inferred from homology"/>
<sequence length="258" mass="26687">MDLGLSERVVLVTGGSAGLGFALVDRLLDEGARVAFCGRDPRRLAAAQTKLARHGGACLAVRADVRSVDQLEGFVRAAEETFGGVDALVNNAGSAAGGEFEANDDAYWQADLDAKLMSAVRASRLVIPRLRSRGGGSILNVLSVWARTPGAGSTPSSVSRAAGLALTKALSHECGRDGIRVNAVLIGILRSTQWEAAAERQGVSPEQFYCDVAAEYAIPLGAVGAAEDFADLGAFLLSRRATYVSGAAINLDGGLSLA</sequence>
<protein>
    <submittedName>
        <fullName evidence="3">Short-chain dehydrogenase/reductase</fullName>
    </submittedName>
</protein>
<accession>A0A9W6L070</accession>
<dbReference type="InterPro" id="IPR036291">
    <property type="entry name" value="NAD(P)-bd_dom_sf"/>
</dbReference>
<dbReference type="SUPFAM" id="SSF51735">
    <property type="entry name" value="NAD(P)-binding Rossmann-fold domains"/>
    <property type="match status" value="1"/>
</dbReference>
<keyword evidence="2" id="KW-0560">Oxidoreductase</keyword>
<dbReference type="AlphaFoldDB" id="A0A9W6L070"/>
<reference evidence="3" key="2">
    <citation type="submission" date="2023-01" db="EMBL/GenBank/DDBJ databases">
        <authorList>
            <person name="Sun Q."/>
            <person name="Evtushenko L."/>
        </authorList>
    </citation>
    <scope>NUCLEOTIDE SEQUENCE</scope>
    <source>
        <strain evidence="3">VKM Ac-1069</strain>
    </source>
</reference>
<evidence type="ECO:0000256" key="1">
    <source>
        <dbReference type="ARBA" id="ARBA00006484"/>
    </source>
</evidence>
<reference evidence="3" key="1">
    <citation type="journal article" date="2014" name="Int. J. Syst. Evol. Microbiol.">
        <title>Complete genome sequence of Corynebacterium casei LMG S-19264T (=DSM 44701T), isolated from a smear-ripened cheese.</title>
        <authorList>
            <consortium name="US DOE Joint Genome Institute (JGI-PGF)"/>
            <person name="Walter F."/>
            <person name="Albersmeier A."/>
            <person name="Kalinowski J."/>
            <person name="Ruckert C."/>
        </authorList>
    </citation>
    <scope>NUCLEOTIDE SEQUENCE</scope>
    <source>
        <strain evidence="3">VKM Ac-1069</strain>
    </source>
</reference>
<dbReference type="PANTHER" id="PTHR42879:SF6">
    <property type="entry name" value="NADPH-DEPENDENT REDUCTASE BACG"/>
    <property type="match status" value="1"/>
</dbReference>
<gene>
    <name evidence="3" type="ORF">GCM10017577_17480</name>
</gene>
<dbReference type="RefSeq" id="WP_037041059.1">
    <property type="nucleotide sequence ID" value="NZ_BAAAUZ010000002.1"/>
</dbReference>
<dbReference type="InterPro" id="IPR050259">
    <property type="entry name" value="SDR"/>
</dbReference>
<dbReference type="PRINTS" id="PR00081">
    <property type="entry name" value="GDHRDH"/>
</dbReference>
<dbReference type="Pfam" id="PF13561">
    <property type="entry name" value="adh_short_C2"/>
    <property type="match status" value="1"/>
</dbReference>
<comment type="similarity">
    <text evidence="1">Belongs to the short-chain dehydrogenases/reductases (SDR) family.</text>
</comment>
<dbReference type="PRINTS" id="PR00080">
    <property type="entry name" value="SDRFAMILY"/>
</dbReference>
<organism evidence="3 4">
    <name type="scientific">Pseudonocardia halophobica</name>
    <dbReference type="NCBI Taxonomy" id="29401"/>
    <lineage>
        <taxon>Bacteria</taxon>
        <taxon>Bacillati</taxon>
        <taxon>Actinomycetota</taxon>
        <taxon>Actinomycetes</taxon>
        <taxon>Pseudonocardiales</taxon>
        <taxon>Pseudonocardiaceae</taxon>
        <taxon>Pseudonocardia</taxon>
    </lineage>
</organism>
<keyword evidence="4" id="KW-1185">Reference proteome</keyword>
<evidence type="ECO:0000313" key="3">
    <source>
        <dbReference type="EMBL" id="GLL10608.1"/>
    </source>
</evidence>
<dbReference type="InterPro" id="IPR002347">
    <property type="entry name" value="SDR_fam"/>
</dbReference>
<comment type="caution">
    <text evidence="3">The sequence shown here is derived from an EMBL/GenBank/DDBJ whole genome shotgun (WGS) entry which is preliminary data.</text>
</comment>
<dbReference type="GO" id="GO:0016491">
    <property type="term" value="F:oxidoreductase activity"/>
    <property type="evidence" value="ECO:0007669"/>
    <property type="project" value="UniProtKB-KW"/>
</dbReference>
<name>A0A9W6L070_9PSEU</name>